<dbReference type="GO" id="GO:0030199">
    <property type="term" value="P:collagen fibril organization"/>
    <property type="evidence" value="ECO:0007669"/>
    <property type="project" value="TreeGrafter"/>
</dbReference>
<sequence length="142" mass="16673">MSRAWILFWIVLFCEGLISSHGTQSQTGKNKRTSTVLRKRWWFGCSGSKPGGHAWNNNWDGRLFFQCNQAQSISSIYSIFRGCRRDRLFEFKCEYNFAAGYYSHDCHWTDYVNNFDQDISFRCPNGKFLAGRYLRSVVTMCE</sequence>
<evidence type="ECO:0000313" key="6">
    <source>
        <dbReference type="EMBL" id="KAJ7370706.1"/>
    </source>
</evidence>
<evidence type="ECO:0000313" key="7">
    <source>
        <dbReference type="Proteomes" id="UP001163046"/>
    </source>
</evidence>
<proteinExistence type="inferred from homology"/>
<dbReference type="EMBL" id="MU826858">
    <property type="protein sequence ID" value="KAJ7370706.1"/>
    <property type="molecule type" value="Genomic_DNA"/>
</dbReference>
<dbReference type="Pfam" id="PF14704">
    <property type="entry name" value="DERM"/>
    <property type="match status" value="1"/>
</dbReference>
<reference evidence="6" key="1">
    <citation type="submission" date="2023-01" db="EMBL/GenBank/DDBJ databases">
        <title>Genome assembly of the deep-sea coral Lophelia pertusa.</title>
        <authorList>
            <person name="Herrera S."/>
            <person name="Cordes E."/>
        </authorList>
    </citation>
    <scope>NUCLEOTIDE SEQUENCE</scope>
    <source>
        <strain evidence="6">USNM1676648</strain>
        <tissue evidence="6">Polyp</tissue>
    </source>
</reference>
<dbReference type="AlphaFoldDB" id="A0A9X0CPK5"/>
<dbReference type="OrthoDB" id="5945504at2759"/>
<evidence type="ECO:0000256" key="5">
    <source>
        <dbReference type="SAM" id="SignalP"/>
    </source>
</evidence>
<dbReference type="InterPro" id="IPR026645">
    <property type="entry name" value="Dermatopontin"/>
</dbReference>
<dbReference type="GO" id="GO:0031012">
    <property type="term" value="C:extracellular matrix"/>
    <property type="evidence" value="ECO:0007669"/>
    <property type="project" value="TreeGrafter"/>
</dbReference>
<protein>
    <recommendedName>
        <fullName evidence="8">S-protein homolog</fullName>
    </recommendedName>
</protein>
<organism evidence="6 7">
    <name type="scientific">Desmophyllum pertusum</name>
    <dbReference type="NCBI Taxonomy" id="174260"/>
    <lineage>
        <taxon>Eukaryota</taxon>
        <taxon>Metazoa</taxon>
        <taxon>Cnidaria</taxon>
        <taxon>Anthozoa</taxon>
        <taxon>Hexacorallia</taxon>
        <taxon>Scleractinia</taxon>
        <taxon>Caryophylliina</taxon>
        <taxon>Caryophylliidae</taxon>
        <taxon>Desmophyllum</taxon>
    </lineage>
</organism>
<dbReference type="GO" id="GO:0005615">
    <property type="term" value="C:extracellular space"/>
    <property type="evidence" value="ECO:0007669"/>
    <property type="project" value="TreeGrafter"/>
</dbReference>
<accession>A0A9X0CPK5</accession>
<gene>
    <name evidence="6" type="ORF">OS493_030458</name>
</gene>
<feature type="signal peptide" evidence="5">
    <location>
        <begin position="1"/>
        <end position="22"/>
    </location>
</feature>
<keyword evidence="4" id="KW-1015">Disulfide bond</keyword>
<feature type="chain" id="PRO_5040759169" description="S-protein homolog" evidence="5">
    <location>
        <begin position="23"/>
        <end position="142"/>
    </location>
</feature>
<keyword evidence="5" id="KW-0732">Signal</keyword>
<name>A0A9X0CPK5_9CNID</name>
<evidence type="ECO:0000256" key="4">
    <source>
        <dbReference type="ARBA" id="ARBA00023157"/>
    </source>
</evidence>
<keyword evidence="7" id="KW-1185">Reference proteome</keyword>
<evidence type="ECO:0008006" key="8">
    <source>
        <dbReference type="Google" id="ProtNLM"/>
    </source>
</evidence>
<evidence type="ECO:0000256" key="2">
    <source>
        <dbReference type="ARBA" id="ARBA00008712"/>
    </source>
</evidence>
<comment type="similarity">
    <text evidence="2">Belongs to the dermatopontin family.</text>
</comment>
<dbReference type="PANTHER" id="PTHR15040:SF1">
    <property type="entry name" value="DERMATOPONTIN-LIKE ISOFORM X1"/>
    <property type="match status" value="1"/>
</dbReference>
<dbReference type="PANTHER" id="PTHR15040">
    <property type="entry name" value="DERMATOPONTIN-RELATED"/>
    <property type="match status" value="1"/>
</dbReference>
<evidence type="ECO:0000256" key="3">
    <source>
        <dbReference type="ARBA" id="ARBA00022525"/>
    </source>
</evidence>
<comment type="subcellular location">
    <subcellularLocation>
        <location evidence="1">Secreted</location>
    </subcellularLocation>
</comment>
<dbReference type="Proteomes" id="UP001163046">
    <property type="component" value="Unassembled WGS sequence"/>
</dbReference>
<keyword evidence="3" id="KW-0964">Secreted</keyword>
<comment type="caution">
    <text evidence="6">The sequence shown here is derived from an EMBL/GenBank/DDBJ whole genome shotgun (WGS) entry which is preliminary data.</text>
</comment>
<evidence type="ECO:0000256" key="1">
    <source>
        <dbReference type="ARBA" id="ARBA00004613"/>
    </source>
</evidence>